<name>A0A8W8IEW8_MAGGI</name>
<keyword evidence="15" id="KW-0443">Lipid metabolism</keyword>
<dbReference type="FunFam" id="1.20.120.1630:FF:000001">
    <property type="entry name" value="delta(14)-sterol reductase isoform X1"/>
    <property type="match status" value="1"/>
</dbReference>
<evidence type="ECO:0000256" key="16">
    <source>
        <dbReference type="ARBA" id="ARBA00023136"/>
    </source>
</evidence>
<keyword evidence="12 25" id="KW-1133">Transmembrane helix</keyword>
<evidence type="ECO:0000256" key="18">
    <source>
        <dbReference type="ARBA" id="ARBA00023221"/>
    </source>
</evidence>
<keyword evidence="11" id="KW-0752">Steroid biosynthesis</keyword>
<evidence type="ECO:0000256" key="24">
    <source>
        <dbReference type="ARBA" id="ARBA00049367"/>
    </source>
</evidence>
<dbReference type="EnsemblMetazoa" id="G13603.9">
    <property type="protein sequence ID" value="G13603.9:cds"/>
    <property type="gene ID" value="G13603"/>
</dbReference>
<feature type="transmembrane region" description="Helical" evidence="25">
    <location>
        <begin position="29"/>
        <end position="47"/>
    </location>
</feature>
<evidence type="ECO:0000256" key="10">
    <source>
        <dbReference type="ARBA" id="ARBA00022824"/>
    </source>
</evidence>
<reference evidence="26" key="1">
    <citation type="submission" date="2022-08" db="UniProtKB">
        <authorList>
            <consortium name="EnsemblMetazoa"/>
        </authorList>
    </citation>
    <scope>IDENTIFICATION</scope>
    <source>
        <strain evidence="26">05x7-T-G4-1.051#20</strain>
    </source>
</reference>
<dbReference type="AlphaFoldDB" id="A0A8W8IEW8"/>
<dbReference type="PANTHER" id="PTHR21257:SF52">
    <property type="entry name" value="DELTA(14)-STEROL REDUCTASE TM7SF2"/>
    <property type="match status" value="1"/>
</dbReference>
<comment type="pathway">
    <text evidence="3">Steroid biosynthesis; cholesterol biosynthesis.</text>
</comment>
<keyword evidence="18" id="KW-0753">Steroid metabolism</keyword>
<dbReference type="Proteomes" id="UP000005408">
    <property type="component" value="Unassembled WGS sequence"/>
</dbReference>
<evidence type="ECO:0000313" key="26">
    <source>
        <dbReference type="EnsemblMetazoa" id="G13603.9:cds"/>
    </source>
</evidence>
<keyword evidence="6" id="KW-0444">Lipid biosynthesis</keyword>
<keyword evidence="13" id="KW-0560">Oxidoreductase</keyword>
<evidence type="ECO:0000256" key="23">
    <source>
        <dbReference type="ARBA" id="ARBA00048712"/>
    </source>
</evidence>
<evidence type="ECO:0000256" key="20">
    <source>
        <dbReference type="ARBA" id="ARBA00031227"/>
    </source>
</evidence>
<dbReference type="GO" id="GO:0050613">
    <property type="term" value="F:Delta14-sterol reductase activity"/>
    <property type="evidence" value="ECO:0007669"/>
    <property type="project" value="UniProtKB-EC"/>
</dbReference>
<keyword evidence="14" id="KW-0756">Sterol biosynthesis</keyword>
<dbReference type="PANTHER" id="PTHR21257">
    <property type="entry name" value="DELTA(14)-STEROL REDUCTASE"/>
    <property type="match status" value="1"/>
</dbReference>
<evidence type="ECO:0000256" key="17">
    <source>
        <dbReference type="ARBA" id="ARBA00023166"/>
    </source>
</evidence>
<keyword evidence="7" id="KW-0153">Cholesterol metabolism</keyword>
<dbReference type="Gene3D" id="1.20.120.1630">
    <property type="match status" value="1"/>
</dbReference>
<evidence type="ECO:0000256" key="21">
    <source>
        <dbReference type="ARBA" id="ARBA00032210"/>
    </source>
</evidence>
<dbReference type="EC" id="1.3.1.70" evidence="5"/>
<evidence type="ECO:0000256" key="1">
    <source>
        <dbReference type="ARBA" id="ARBA00004127"/>
    </source>
</evidence>
<keyword evidence="10" id="KW-0256">Endoplasmic reticulum</keyword>
<proteinExistence type="inferred from homology"/>
<evidence type="ECO:0000256" key="9">
    <source>
        <dbReference type="ARBA" id="ARBA00022778"/>
    </source>
</evidence>
<organism evidence="26 27">
    <name type="scientific">Magallana gigas</name>
    <name type="common">Pacific oyster</name>
    <name type="synonym">Crassostrea gigas</name>
    <dbReference type="NCBI Taxonomy" id="29159"/>
    <lineage>
        <taxon>Eukaryota</taxon>
        <taxon>Metazoa</taxon>
        <taxon>Spiralia</taxon>
        <taxon>Lophotrochozoa</taxon>
        <taxon>Mollusca</taxon>
        <taxon>Bivalvia</taxon>
        <taxon>Autobranchia</taxon>
        <taxon>Pteriomorphia</taxon>
        <taxon>Ostreida</taxon>
        <taxon>Ostreoidea</taxon>
        <taxon>Ostreidae</taxon>
        <taxon>Magallana</taxon>
    </lineage>
</organism>
<evidence type="ECO:0000256" key="6">
    <source>
        <dbReference type="ARBA" id="ARBA00022516"/>
    </source>
</evidence>
<evidence type="ECO:0000256" key="15">
    <source>
        <dbReference type="ARBA" id="ARBA00023098"/>
    </source>
</evidence>
<evidence type="ECO:0000256" key="2">
    <source>
        <dbReference type="ARBA" id="ARBA00004586"/>
    </source>
</evidence>
<keyword evidence="27" id="KW-1185">Reference proteome</keyword>
<keyword evidence="17" id="KW-1207">Sterol metabolism</keyword>
<dbReference type="InterPro" id="IPR018083">
    <property type="entry name" value="Sterol_reductase_CS"/>
</dbReference>
<sequence>VAFQALYVADALWFEDAILTTMDIITDGFGFMLVFGDLVWVPFLYCLQTRFLQEHGDSLPWYCLAGIAILNMVGYTIFRGSNSQKNEFRKNPYNPELAHLETIPTSTGKKLLVSGWWGMCRKPNYFGDILMALSWSLACGSSTPLPYFYPVYFTILLVHREMRDSEHCAKKYKASWDRYCERVKYRICPLVY</sequence>
<evidence type="ECO:0000256" key="19">
    <source>
        <dbReference type="ARBA" id="ARBA00030165"/>
    </source>
</evidence>
<evidence type="ECO:0000256" key="5">
    <source>
        <dbReference type="ARBA" id="ARBA00012413"/>
    </source>
</evidence>
<dbReference type="InterPro" id="IPR001171">
    <property type="entry name" value="ERG24_DHCR-like"/>
</dbReference>
<accession>A0A8W8IEW8</accession>
<comment type="catalytic activity">
    <reaction evidence="24">
        <text>4,4-dimethyl-5alpha-cholesta-8,24-dien-3beta-ol + NADP(+) = 4,4-dimethyl-5alpha-cholesta-8,14,24-trien-3beta-ol + NADPH + H(+)</text>
        <dbReference type="Rhea" id="RHEA:18561"/>
        <dbReference type="ChEBI" id="CHEBI:15378"/>
        <dbReference type="ChEBI" id="CHEBI:17813"/>
        <dbReference type="ChEBI" id="CHEBI:18364"/>
        <dbReference type="ChEBI" id="CHEBI:57783"/>
        <dbReference type="ChEBI" id="CHEBI:58349"/>
        <dbReference type="EC" id="1.3.1.70"/>
    </reaction>
</comment>
<evidence type="ECO:0000313" key="27">
    <source>
        <dbReference type="Proteomes" id="UP000005408"/>
    </source>
</evidence>
<keyword evidence="9" id="KW-0152">Cholesterol biosynthesis</keyword>
<dbReference type="Pfam" id="PF01222">
    <property type="entry name" value="ERG4_ERG24"/>
    <property type="match status" value="1"/>
</dbReference>
<comment type="catalytic activity">
    <reaction evidence="22">
        <text>4,4-dimethyl-8,14-cholestadien-3beta-ol + NADPH + H(+) = 4,4-dimethyl-5alpha-cholest-8-en-3beta-ol + NADP(+)</text>
        <dbReference type="Rhea" id="RHEA:46812"/>
        <dbReference type="ChEBI" id="CHEBI:15378"/>
        <dbReference type="ChEBI" id="CHEBI:57783"/>
        <dbReference type="ChEBI" id="CHEBI:58349"/>
        <dbReference type="ChEBI" id="CHEBI:78904"/>
        <dbReference type="ChEBI" id="CHEBI:87044"/>
    </reaction>
</comment>
<evidence type="ECO:0000256" key="25">
    <source>
        <dbReference type="SAM" id="Phobius"/>
    </source>
</evidence>
<comment type="similarity">
    <text evidence="4">Belongs to the ERG4/ERG24 family.</text>
</comment>
<keyword evidence="16 25" id="KW-0472">Membrane</keyword>
<dbReference type="GO" id="GO:0005637">
    <property type="term" value="C:nuclear inner membrane"/>
    <property type="evidence" value="ECO:0007669"/>
    <property type="project" value="TreeGrafter"/>
</dbReference>
<evidence type="ECO:0000256" key="8">
    <source>
        <dbReference type="ARBA" id="ARBA00022692"/>
    </source>
</evidence>
<evidence type="ECO:0000256" key="22">
    <source>
        <dbReference type="ARBA" id="ARBA00048100"/>
    </source>
</evidence>
<dbReference type="PROSITE" id="PS01018">
    <property type="entry name" value="STEROL_REDUCT_2"/>
    <property type="match status" value="1"/>
</dbReference>
<dbReference type="GO" id="GO:0005789">
    <property type="term" value="C:endoplasmic reticulum membrane"/>
    <property type="evidence" value="ECO:0007669"/>
    <property type="project" value="UniProtKB-SubCell"/>
</dbReference>
<feature type="transmembrane region" description="Helical" evidence="25">
    <location>
        <begin position="59"/>
        <end position="78"/>
    </location>
</feature>
<evidence type="ECO:0000256" key="11">
    <source>
        <dbReference type="ARBA" id="ARBA00022955"/>
    </source>
</evidence>
<evidence type="ECO:0000256" key="12">
    <source>
        <dbReference type="ARBA" id="ARBA00022989"/>
    </source>
</evidence>
<evidence type="ECO:0000256" key="4">
    <source>
        <dbReference type="ARBA" id="ARBA00005402"/>
    </source>
</evidence>
<comment type="catalytic activity">
    <reaction evidence="23">
        <text>5alpha-cholest-8,14-dien-3beta-ol + NADPH + H(+) = 5alpha-cholest-8-en-3beta-ol + NADP(+)</text>
        <dbReference type="Rhea" id="RHEA:46456"/>
        <dbReference type="ChEBI" id="CHEBI:15378"/>
        <dbReference type="ChEBI" id="CHEBI:16608"/>
        <dbReference type="ChEBI" id="CHEBI:57783"/>
        <dbReference type="ChEBI" id="CHEBI:58349"/>
        <dbReference type="ChEBI" id="CHEBI:86131"/>
    </reaction>
</comment>
<dbReference type="GO" id="GO:0006695">
    <property type="term" value="P:cholesterol biosynthetic process"/>
    <property type="evidence" value="ECO:0007669"/>
    <property type="project" value="UniProtKB-KW"/>
</dbReference>
<evidence type="ECO:0000256" key="3">
    <source>
        <dbReference type="ARBA" id="ARBA00004770"/>
    </source>
</evidence>
<comment type="subcellular location">
    <subcellularLocation>
        <location evidence="1">Endomembrane system</location>
        <topology evidence="1">Multi-pass membrane protein</topology>
    </subcellularLocation>
    <subcellularLocation>
        <location evidence="2">Endoplasmic reticulum membrane</location>
    </subcellularLocation>
</comment>
<protein>
    <recommendedName>
        <fullName evidence="5">Delta(14)-sterol reductase</fullName>
        <ecNumber evidence="5">1.3.1.70</ecNumber>
    </recommendedName>
    <alternativeName>
        <fullName evidence="21">3-beta-hydroxysterol Delta (14)-reductase</fullName>
    </alternativeName>
    <alternativeName>
        <fullName evidence="19">C-14 sterol reductase</fullName>
    </alternativeName>
    <alternativeName>
        <fullName evidence="20">Sterol C14-reductase</fullName>
    </alternativeName>
</protein>
<evidence type="ECO:0000256" key="14">
    <source>
        <dbReference type="ARBA" id="ARBA00023011"/>
    </source>
</evidence>
<keyword evidence="8 25" id="KW-0812">Transmembrane</keyword>
<evidence type="ECO:0000256" key="7">
    <source>
        <dbReference type="ARBA" id="ARBA00022548"/>
    </source>
</evidence>
<evidence type="ECO:0000256" key="13">
    <source>
        <dbReference type="ARBA" id="ARBA00023002"/>
    </source>
</evidence>